<organism evidence="3 4">
    <name type="scientific">Longibacter salinarum</name>
    <dbReference type="NCBI Taxonomy" id="1850348"/>
    <lineage>
        <taxon>Bacteria</taxon>
        <taxon>Pseudomonadati</taxon>
        <taxon>Rhodothermota</taxon>
        <taxon>Rhodothermia</taxon>
        <taxon>Rhodothermales</taxon>
        <taxon>Salisaetaceae</taxon>
        <taxon>Longibacter</taxon>
    </lineage>
</organism>
<dbReference type="EMBL" id="PDEQ01000002">
    <property type="protein sequence ID" value="PEN14267.1"/>
    <property type="molecule type" value="Genomic_DNA"/>
</dbReference>
<name>A0A2A8D0C7_9BACT</name>
<gene>
    <name evidence="3" type="ORF">CRI94_04310</name>
</gene>
<protein>
    <submittedName>
        <fullName evidence="3">Uncharacterized protein</fullName>
    </submittedName>
</protein>
<keyword evidence="2" id="KW-1133">Transmembrane helix</keyword>
<feature type="compositionally biased region" description="Basic and acidic residues" evidence="1">
    <location>
        <begin position="450"/>
        <end position="475"/>
    </location>
</feature>
<sequence length="475" mass="52182">MGGGSMSESDRVDDIPFFSRWMVSRCRTLGRWRMMLILVLVGAVTLGSGEHERKWQATGPPDAIAEMPSAEDHVLTLRRAVRAPGETAYRGKTLPAGTIIVVYQEYGDEPHTIDRQGYSSRDALVHQIVGTVTGTGQRGLGSNVRVDTLNGLGRSRERYAGTAPRGSGVSPSTFITYVAARLPNGELLESYVNAGKDGYTPGFDAVWSGRMTMGPVPHDSVDAINRLFDSVLFPVGLPEVASSALAAVSGGLPRVSGGTSSPFERERGDTARASNRQSVERTSSRTANDRVQEKKRTPRQQESNTEIPFVRPPDDEFASRGGRPADQVRDRDPIPLESDDPELRHSSREDVRSVARVEGIPPTKRVPRESTAGVNGWWLLLVGILMGMVGVAIGVKYREQIIRLPNLIKSEEDEEPPTDLVPQSQEMMTARLQPPFTDTAPEFNLDDSFWDVRGESQAESRGQEGLDDLRFQEDR</sequence>
<evidence type="ECO:0000256" key="2">
    <source>
        <dbReference type="SAM" id="Phobius"/>
    </source>
</evidence>
<dbReference type="Proteomes" id="UP000220102">
    <property type="component" value="Unassembled WGS sequence"/>
</dbReference>
<feature type="transmembrane region" description="Helical" evidence="2">
    <location>
        <begin position="376"/>
        <end position="395"/>
    </location>
</feature>
<feature type="region of interest" description="Disordered" evidence="1">
    <location>
        <begin position="435"/>
        <end position="475"/>
    </location>
</feature>
<dbReference type="AlphaFoldDB" id="A0A2A8D0C7"/>
<proteinExistence type="predicted"/>
<accession>A0A2A8D0C7</accession>
<keyword evidence="2" id="KW-0472">Membrane</keyword>
<reference evidence="3 4" key="1">
    <citation type="submission" date="2017-10" db="EMBL/GenBank/DDBJ databases">
        <title>Draft genome of Longibacter Salinarum.</title>
        <authorList>
            <person name="Goh K.M."/>
            <person name="Shamsir M.S."/>
            <person name="Lim S.W."/>
        </authorList>
    </citation>
    <scope>NUCLEOTIDE SEQUENCE [LARGE SCALE GENOMIC DNA]</scope>
    <source>
        <strain evidence="3 4">KCTC 52045</strain>
    </source>
</reference>
<evidence type="ECO:0000313" key="3">
    <source>
        <dbReference type="EMBL" id="PEN14267.1"/>
    </source>
</evidence>
<keyword evidence="2" id="KW-0812">Transmembrane</keyword>
<keyword evidence="4" id="KW-1185">Reference proteome</keyword>
<feature type="compositionally biased region" description="Basic and acidic residues" evidence="1">
    <location>
        <begin position="278"/>
        <end position="295"/>
    </location>
</feature>
<evidence type="ECO:0000256" key="1">
    <source>
        <dbReference type="SAM" id="MobiDB-lite"/>
    </source>
</evidence>
<comment type="caution">
    <text evidence="3">The sequence shown here is derived from an EMBL/GenBank/DDBJ whole genome shotgun (WGS) entry which is preliminary data.</text>
</comment>
<feature type="region of interest" description="Disordered" evidence="1">
    <location>
        <begin position="250"/>
        <end position="353"/>
    </location>
</feature>
<evidence type="ECO:0000313" key="4">
    <source>
        <dbReference type="Proteomes" id="UP000220102"/>
    </source>
</evidence>
<feature type="compositionally biased region" description="Basic and acidic residues" evidence="1">
    <location>
        <begin position="341"/>
        <end position="353"/>
    </location>
</feature>